<sequence>MSCPLMSTSVSPMRFCKDCKDVISCDIVIFLSSYAAVHCGAVTFDLGASDVAIHSVDTALDGIAAYVAAHCSDRADVAIDCDIGARGGEGVDGACDFDFNDWTVGLVVLFDWLAVDENLAVGHLETRAVGDVDGLAVVGYLATDATDGGADGLIVDYFHIVYCVN</sequence>
<proteinExistence type="predicted"/>
<dbReference type="EMBL" id="BK015583">
    <property type="protein sequence ID" value="DAE14453.1"/>
    <property type="molecule type" value="Genomic_DNA"/>
</dbReference>
<organism evidence="1">
    <name type="scientific">Siphoviridae sp. ctHiz26</name>
    <dbReference type="NCBI Taxonomy" id="2825423"/>
    <lineage>
        <taxon>Viruses</taxon>
        <taxon>Duplodnaviria</taxon>
        <taxon>Heunggongvirae</taxon>
        <taxon>Uroviricota</taxon>
        <taxon>Caudoviricetes</taxon>
    </lineage>
</organism>
<name>A0A8S5Q6V9_9CAUD</name>
<reference evidence="1" key="1">
    <citation type="journal article" date="2021" name="Proc. Natl. Acad. Sci. U.S.A.">
        <title>A Catalog of Tens of Thousands of Viruses from Human Metagenomes Reveals Hidden Associations with Chronic Diseases.</title>
        <authorList>
            <person name="Tisza M.J."/>
            <person name="Buck C.B."/>
        </authorList>
    </citation>
    <scope>NUCLEOTIDE SEQUENCE</scope>
    <source>
        <strain evidence="1">CtHiz26</strain>
    </source>
</reference>
<protein>
    <submittedName>
        <fullName evidence="1">Uncharacterized protein</fullName>
    </submittedName>
</protein>
<evidence type="ECO:0000313" key="1">
    <source>
        <dbReference type="EMBL" id="DAE14453.1"/>
    </source>
</evidence>
<accession>A0A8S5Q6V9</accession>